<dbReference type="GO" id="GO:0016887">
    <property type="term" value="F:ATP hydrolysis activity"/>
    <property type="evidence" value="ECO:0007669"/>
    <property type="project" value="InterPro"/>
</dbReference>
<keyword evidence="4" id="KW-0143">Chaperone</keyword>
<protein>
    <recommendedName>
        <fullName evidence="6">Histidine kinase/HSP90-like ATPase domain-containing protein</fullName>
    </recommendedName>
</protein>
<name>X1FEX6_9ZZZZ</name>
<dbReference type="Gene3D" id="3.30.565.10">
    <property type="entry name" value="Histidine kinase-like ATPase, C-terminal domain"/>
    <property type="match status" value="1"/>
</dbReference>
<keyword evidence="2" id="KW-0547">Nucleotide-binding</keyword>
<evidence type="ECO:0000256" key="4">
    <source>
        <dbReference type="ARBA" id="ARBA00023186"/>
    </source>
</evidence>
<evidence type="ECO:0000256" key="3">
    <source>
        <dbReference type="ARBA" id="ARBA00022840"/>
    </source>
</evidence>
<accession>X1FEX6</accession>
<evidence type="ECO:0000313" key="5">
    <source>
        <dbReference type="EMBL" id="GAH43507.1"/>
    </source>
</evidence>
<comment type="caution">
    <text evidence="5">The sequence shown here is derived from an EMBL/GenBank/DDBJ whole genome shotgun (WGS) entry which is preliminary data.</text>
</comment>
<dbReference type="GO" id="GO:0140662">
    <property type="term" value="F:ATP-dependent protein folding chaperone"/>
    <property type="evidence" value="ECO:0007669"/>
    <property type="project" value="InterPro"/>
</dbReference>
<feature type="non-terminal residue" evidence="5">
    <location>
        <position position="275"/>
    </location>
</feature>
<dbReference type="Pfam" id="PF13589">
    <property type="entry name" value="HATPase_c_3"/>
    <property type="match status" value="1"/>
</dbReference>
<dbReference type="InterPro" id="IPR036890">
    <property type="entry name" value="HATPase_C_sf"/>
</dbReference>
<dbReference type="InterPro" id="IPR020575">
    <property type="entry name" value="Hsp90_N"/>
</dbReference>
<dbReference type="PRINTS" id="PR00775">
    <property type="entry name" value="HEATSHOCK90"/>
</dbReference>
<dbReference type="PANTHER" id="PTHR11528">
    <property type="entry name" value="HEAT SHOCK PROTEIN 90 FAMILY MEMBER"/>
    <property type="match status" value="1"/>
</dbReference>
<feature type="non-terminal residue" evidence="5">
    <location>
        <position position="1"/>
    </location>
</feature>
<dbReference type="GO" id="GO:0005524">
    <property type="term" value="F:ATP binding"/>
    <property type="evidence" value="ECO:0007669"/>
    <property type="project" value="UniProtKB-KW"/>
</dbReference>
<keyword evidence="3" id="KW-0067">ATP-binding</keyword>
<dbReference type="EMBL" id="BARU01011294">
    <property type="protein sequence ID" value="GAH43507.1"/>
    <property type="molecule type" value="Genomic_DNA"/>
</dbReference>
<evidence type="ECO:0000256" key="2">
    <source>
        <dbReference type="ARBA" id="ARBA00022741"/>
    </source>
</evidence>
<organism evidence="5">
    <name type="scientific">marine sediment metagenome</name>
    <dbReference type="NCBI Taxonomy" id="412755"/>
    <lineage>
        <taxon>unclassified sequences</taxon>
        <taxon>metagenomes</taxon>
        <taxon>ecological metagenomes</taxon>
    </lineage>
</organism>
<evidence type="ECO:0008006" key="6">
    <source>
        <dbReference type="Google" id="ProtNLM"/>
    </source>
</evidence>
<dbReference type="GO" id="GO:0051082">
    <property type="term" value="F:unfolded protein binding"/>
    <property type="evidence" value="ECO:0007669"/>
    <property type="project" value="InterPro"/>
</dbReference>
<dbReference type="SUPFAM" id="SSF55874">
    <property type="entry name" value="ATPase domain of HSP90 chaperone/DNA topoisomerase II/histidine kinase"/>
    <property type="match status" value="1"/>
</dbReference>
<proteinExistence type="inferred from homology"/>
<comment type="similarity">
    <text evidence="1">Belongs to the heat shock protein 90 family.</text>
</comment>
<dbReference type="AlphaFoldDB" id="X1FEX6"/>
<gene>
    <name evidence="5" type="ORF">S03H2_21257</name>
</gene>
<dbReference type="InterPro" id="IPR001404">
    <property type="entry name" value="Hsp90_fam"/>
</dbReference>
<evidence type="ECO:0000256" key="1">
    <source>
        <dbReference type="ARBA" id="ARBA00008239"/>
    </source>
</evidence>
<sequence>YREFKFEVDANTMQKMFMGDRLYPSKYYCVRELLENSVDTCRLKYKIKASYKPQIRIGLSDDKSKLWVEDNGMGMDEFIIENFLMRIGKTFYDSYEYKVKYGNLGMNPISEFGIGFLSCFMIADCIVVETLMNGNKPIRLEVDSLPEDFVFRKGSRDSEGTTVELYLNQKIREELDDDLLEEKVRYYARHIEFPITVVKQNENEININDEGFNLKIVSYLKPSVAVSVHAYEIKEMNVESIESLVMRGKIGIALERDEEGYSKPIKRFYKDFIDR</sequence>
<reference evidence="5" key="1">
    <citation type="journal article" date="2014" name="Front. Microbiol.">
        <title>High frequency of phylogenetically diverse reductive dehalogenase-homologous genes in deep subseafloor sedimentary metagenomes.</title>
        <authorList>
            <person name="Kawai M."/>
            <person name="Futagami T."/>
            <person name="Toyoda A."/>
            <person name="Takaki Y."/>
            <person name="Nishi S."/>
            <person name="Hori S."/>
            <person name="Arai W."/>
            <person name="Tsubouchi T."/>
            <person name="Morono Y."/>
            <person name="Uchiyama I."/>
            <person name="Ito T."/>
            <person name="Fujiyama A."/>
            <person name="Inagaki F."/>
            <person name="Takami H."/>
        </authorList>
    </citation>
    <scope>NUCLEOTIDE SEQUENCE</scope>
    <source>
        <strain evidence="5">Expedition CK06-06</strain>
    </source>
</reference>